<dbReference type="GO" id="GO:0004888">
    <property type="term" value="F:transmembrane signaling receptor activity"/>
    <property type="evidence" value="ECO:0007669"/>
    <property type="project" value="InterPro"/>
</dbReference>
<dbReference type="RefSeq" id="WP_068998872.1">
    <property type="nucleotide sequence ID" value="NZ_MDTQ01000001.1"/>
</dbReference>
<keyword evidence="2 9" id="KW-0812">Transmembrane</keyword>
<feature type="transmembrane region" description="Helical" evidence="9">
    <location>
        <begin position="192"/>
        <end position="213"/>
    </location>
</feature>
<dbReference type="Proteomes" id="UP000094291">
    <property type="component" value="Unassembled WGS sequence"/>
</dbReference>
<dbReference type="Pfam" id="PF12729">
    <property type="entry name" value="4HB_MCP_1"/>
    <property type="match status" value="1"/>
</dbReference>
<evidence type="ECO:0000256" key="6">
    <source>
        <dbReference type="ARBA" id="ARBA00029447"/>
    </source>
</evidence>
<keyword evidence="4 9" id="KW-0472">Membrane</keyword>
<organism evidence="12 13">
    <name type="scientific">Terasakiispira papahanaumokuakeensis</name>
    <dbReference type="NCBI Taxonomy" id="197479"/>
    <lineage>
        <taxon>Bacteria</taxon>
        <taxon>Pseudomonadati</taxon>
        <taxon>Pseudomonadota</taxon>
        <taxon>Gammaproteobacteria</taxon>
        <taxon>Oceanospirillales</taxon>
        <taxon>Terasakiispira</taxon>
    </lineage>
</organism>
<feature type="transmembrane region" description="Helical" evidence="9">
    <location>
        <begin position="12"/>
        <end position="32"/>
    </location>
</feature>
<evidence type="ECO:0000256" key="4">
    <source>
        <dbReference type="ARBA" id="ARBA00023136"/>
    </source>
</evidence>
<dbReference type="PRINTS" id="PR00260">
    <property type="entry name" value="CHEMTRNSDUCR"/>
</dbReference>
<dbReference type="PANTHER" id="PTHR32089:SF119">
    <property type="entry name" value="METHYL-ACCEPTING CHEMOTAXIS PROTEIN CTPL"/>
    <property type="match status" value="1"/>
</dbReference>
<dbReference type="Pfam" id="PF00015">
    <property type="entry name" value="MCPsignal"/>
    <property type="match status" value="1"/>
</dbReference>
<name>A0A1E2VB39_9GAMM</name>
<dbReference type="Gene3D" id="1.10.287.950">
    <property type="entry name" value="Methyl-accepting chemotaxis protein"/>
    <property type="match status" value="1"/>
</dbReference>
<comment type="caution">
    <text evidence="12">The sequence shown here is derived from an EMBL/GenBank/DDBJ whole genome shotgun (WGS) entry which is preliminary data.</text>
</comment>
<evidence type="ECO:0000256" key="8">
    <source>
        <dbReference type="SAM" id="Coils"/>
    </source>
</evidence>
<keyword evidence="5 7" id="KW-0807">Transducer</keyword>
<dbReference type="GO" id="GO:0016020">
    <property type="term" value="C:membrane"/>
    <property type="evidence" value="ECO:0007669"/>
    <property type="project" value="UniProtKB-SubCell"/>
</dbReference>
<dbReference type="InterPro" id="IPR003660">
    <property type="entry name" value="HAMP_dom"/>
</dbReference>
<feature type="domain" description="HAMP" evidence="11">
    <location>
        <begin position="214"/>
        <end position="267"/>
    </location>
</feature>
<dbReference type="InterPro" id="IPR024478">
    <property type="entry name" value="HlyB_4HB_MCP"/>
</dbReference>
<evidence type="ECO:0000256" key="5">
    <source>
        <dbReference type="ARBA" id="ARBA00023224"/>
    </source>
</evidence>
<gene>
    <name evidence="12" type="ORF">BFW38_11540</name>
</gene>
<dbReference type="InterPro" id="IPR004089">
    <property type="entry name" value="MCPsignal_dom"/>
</dbReference>
<dbReference type="PROSITE" id="PS50111">
    <property type="entry name" value="CHEMOTAXIS_TRANSDUC_2"/>
    <property type="match status" value="1"/>
</dbReference>
<dbReference type="SUPFAM" id="SSF58104">
    <property type="entry name" value="Methyl-accepting chemotaxis protein (MCP) signaling domain"/>
    <property type="match status" value="1"/>
</dbReference>
<dbReference type="OrthoDB" id="2489132at2"/>
<keyword evidence="13" id="KW-1185">Reference proteome</keyword>
<evidence type="ECO:0000256" key="3">
    <source>
        <dbReference type="ARBA" id="ARBA00022989"/>
    </source>
</evidence>
<dbReference type="SMART" id="SM00304">
    <property type="entry name" value="HAMP"/>
    <property type="match status" value="1"/>
</dbReference>
<dbReference type="GO" id="GO:0007165">
    <property type="term" value="P:signal transduction"/>
    <property type="evidence" value="ECO:0007669"/>
    <property type="project" value="UniProtKB-KW"/>
</dbReference>
<dbReference type="InterPro" id="IPR004090">
    <property type="entry name" value="Chemotax_Me-accpt_rcpt"/>
</dbReference>
<dbReference type="PANTHER" id="PTHR32089">
    <property type="entry name" value="METHYL-ACCEPTING CHEMOTAXIS PROTEIN MCPB"/>
    <property type="match status" value="1"/>
</dbReference>
<comment type="subcellular location">
    <subcellularLocation>
        <location evidence="1">Membrane</location>
        <topology evidence="1">Multi-pass membrane protein</topology>
    </subcellularLocation>
</comment>
<evidence type="ECO:0000313" key="13">
    <source>
        <dbReference type="Proteomes" id="UP000094291"/>
    </source>
</evidence>
<evidence type="ECO:0000256" key="7">
    <source>
        <dbReference type="PROSITE-ProRule" id="PRU00284"/>
    </source>
</evidence>
<evidence type="ECO:0000256" key="1">
    <source>
        <dbReference type="ARBA" id="ARBA00004141"/>
    </source>
</evidence>
<dbReference type="STRING" id="197479.BFW38_11540"/>
<feature type="domain" description="Methyl-accepting transducer" evidence="10">
    <location>
        <begin position="272"/>
        <end position="508"/>
    </location>
</feature>
<dbReference type="PROSITE" id="PS50885">
    <property type="entry name" value="HAMP"/>
    <property type="match status" value="1"/>
</dbReference>
<dbReference type="CDD" id="cd11386">
    <property type="entry name" value="MCP_signal"/>
    <property type="match status" value="1"/>
</dbReference>
<evidence type="ECO:0008006" key="14">
    <source>
        <dbReference type="Google" id="ProtNLM"/>
    </source>
</evidence>
<keyword evidence="8" id="KW-0175">Coiled coil</keyword>
<reference evidence="12 13" key="1">
    <citation type="submission" date="2016-08" db="EMBL/GenBank/DDBJ databases">
        <authorList>
            <person name="Seilhamer J.J."/>
        </authorList>
    </citation>
    <scope>NUCLEOTIDE SEQUENCE [LARGE SCALE GENOMIC DNA]</scope>
    <source>
        <strain evidence="12 13">PH27A</strain>
    </source>
</reference>
<proteinExistence type="inferred from homology"/>
<dbReference type="FunFam" id="1.10.287.950:FF:000001">
    <property type="entry name" value="Methyl-accepting chemotaxis sensory transducer"/>
    <property type="match status" value="1"/>
</dbReference>
<evidence type="ECO:0000256" key="2">
    <source>
        <dbReference type="ARBA" id="ARBA00022692"/>
    </source>
</evidence>
<dbReference type="EMBL" id="MDTQ01000001">
    <property type="protein sequence ID" value="ODC04072.1"/>
    <property type="molecule type" value="Genomic_DNA"/>
</dbReference>
<comment type="similarity">
    <text evidence="6">Belongs to the methyl-accepting chemotaxis (MCP) protein family.</text>
</comment>
<sequence>MKVMTHIPLRWRLLLVIAIPVIAIGGLTIYALNVFASINHGVSSIYNDRVVPLQELKSISDDYAVLVIDSVNKANAHLITPEAANKALGKAQSNIHKLWQQYTSTALTPRETKLVQEAEVLFAQADQAIQKARDVLASAAQTPGTDLDVIDGPLYRVIDPITAKIDELMTLQLNVAREERQSVGVLYDHSLVLYPSIAITVTILGLLLSWMIARSINQPIQAMQKAMRHITAESDLSLRIKTQGRDELAELGEDLNRMLTQFDGVITHLSAMSDEVSASAEELSSINCSAMDNVQTQTDQTDQVAAAINQMSATAVQAAQSAEEVRTAAQQARTLSNQGRDIGDQGRQALMNLANEIQNVAQQIDDLEKKSADISQVTQVINDIAEQTNLLALNAAIEAARAGEHGRGFAVVADEVRSLAQRTQSSVGEITQVVNTLIEGSHEAVTIMKGGLSRVEENQQMSHQVAQSLHEIGDGIDHIVRMIEQIASASEQQSAATEEINQSLSQIVNISEQTLMGTEQSTAASEELAQLATTMKTQVSVFKLSVA</sequence>
<evidence type="ECO:0000313" key="12">
    <source>
        <dbReference type="EMBL" id="ODC04072.1"/>
    </source>
</evidence>
<dbReference type="GO" id="GO:0006935">
    <property type="term" value="P:chemotaxis"/>
    <property type="evidence" value="ECO:0007669"/>
    <property type="project" value="InterPro"/>
</dbReference>
<evidence type="ECO:0000256" key="9">
    <source>
        <dbReference type="SAM" id="Phobius"/>
    </source>
</evidence>
<dbReference type="Pfam" id="PF00672">
    <property type="entry name" value="HAMP"/>
    <property type="match status" value="1"/>
</dbReference>
<protein>
    <recommendedName>
        <fullName evidence="14">Chemotaxis protein</fullName>
    </recommendedName>
</protein>
<accession>A0A1E2VB39</accession>
<evidence type="ECO:0000259" key="11">
    <source>
        <dbReference type="PROSITE" id="PS50885"/>
    </source>
</evidence>
<dbReference type="CDD" id="cd06225">
    <property type="entry name" value="HAMP"/>
    <property type="match status" value="1"/>
</dbReference>
<dbReference type="SMART" id="SM00283">
    <property type="entry name" value="MA"/>
    <property type="match status" value="1"/>
</dbReference>
<feature type="coiled-coil region" evidence="8">
    <location>
        <begin position="350"/>
        <end position="377"/>
    </location>
</feature>
<evidence type="ECO:0000259" key="10">
    <source>
        <dbReference type="PROSITE" id="PS50111"/>
    </source>
</evidence>
<dbReference type="AlphaFoldDB" id="A0A1E2VB39"/>
<keyword evidence="3 9" id="KW-1133">Transmembrane helix</keyword>